<dbReference type="InterPro" id="IPR024983">
    <property type="entry name" value="CHAT_dom"/>
</dbReference>
<dbReference type="AlphaFoldDB" id="A0A927QVH5"/>
<feature type="domain" description="CHAT" evidence="1">
    <location>
        <begin position="117"/>
        <end position="395"/>
    </location>
</feature>
<dbReference type="Proteomes" id="UP000649753">
    <property type="component" value="Unassembled WGS sequence"/>
</dbReference>
<gene>
    <name evidence="2" type="ORF">H4W31_000020</name>
</gene>
<evidence type="ECO:0000313" key="2">
    <source>
        <dbReference type="EMBL" id="MBE1484382.1"/>
    </source>
</evidence>
<evidence type="ECO:0000313" key="3">
    <source>
        <dbReference type="Proteomes" id="UP000649753"/>
    </source>
</evidence>
<dbReference type="EMBL" id="JADBEB010000001">
    <property type="protein sequence ID" value="MBE1484382.1"/>
    <property type="molecule type" value="Genomic_DNA"/>
</dbReference>
<keyword evidence="3" id="KW-1185">Reference proteome</keyword>
<reference evidence="2" key="1">
    <citation type="submission" date="2020-10" db="EMBL/GenBank/DDBJ databases">
        <title>Sequencing the genomes of 1000 actinobacteria strains.</title>
        <authorList>
            <person name="Klenk H.-P."/>
        </authorList>
    </citation>
    <scope>NUCLEOTIDE SEQUENCE</scope>
    <source>
        <strain evidence="2">DSM 46832</strain>
    </source>
</reference>
<proteinExistence type="predicted"/>
<name>A0A927QVH5_9ACTN</name>
<accession>A0A927QVH5</accession>
<comment type="caution">
    <text evidence="2">The sequence shown here is derived from an EMBL/GenBank/DDBJ whole genome shotgun (WGS) entry which is preliminary data.</text>
</comment>
<protein>
    <recommendedName>
        <fullName evidence="1">CHAT domain-containing protein</fullName>
    </recommendedName>
</protein>
<sequence length="396" mass="42825">MSESDRRMALAHEWDDLVARTRALPGFADFLRPPRLETLLPAVADGPVIILNVSRWRCDALIVRAAGPHRFHLPGLAQDAVGEHVERYLAAVGAHQGRRDATVDSEVGESLEPELERCLAWMWDSIAEPILDHLGYRSTPAQGTPWPRVWWCPTGALSLLPLHAAGHHRTPGAAVLDRVVSSYTPTLRALRRAGMGTAPAADADRMLFVGLPETPGQAPLPNVATEHELLAGLLPGRLTSLIGDRATRERVLRTLPAHAWVHFACHGDQNLDDPSSGALLVHDGPLTVTNLGALQYAGEFAYLSGCKTAVGGVRLPDEAITLAAALHYTGFRHVIATLWSVRDETAAQVAADVYAVLVRNGGLDPRLAAQALHHAIRELRRQAGPSAWTPFIHIGP</sequence>
<dbReference type="RefSeq" id="WP_192764755.1">
    <property type="nucleotide sequence ID" value="NZ_JADBEB010000001.1"/>
</dbReference>
<evidence type="ECO:0000259" key="1">
    <source>
        <dbReference type="Pfam" id="PF12770"/>
    </source>
</evidence>
<dbReference type="Pfam" id="PF12770">
    <property type="entry name" value="CHAT"/>
    <property type="match status" value="1"/>
</dbReference>
<organism evidence="2 3">
    <name type="scientific">Plantactinospora soyae</name>
    <dbReference type="NCBI Taxonomy" id="1544732"/>
    <lineage>
        <taxon>Bacteria</taxon>
        <taxon>Bacillati</taxon>
        <taxon>Actinomycetota</taxon>
        <taxon>Actinomycetes</taxon>
        <taxon>Micromonosporales</taxon>
        <taxon>Micromonosporaceae</taxon>
        <taxon>Plantactinospora</taxon>
    </lineage>
</organism>